<dbReference type="Proteomes" id="UP000308199">
    <property type="component" value="Unassembled WGS sequence"/>
</dbReference>
<evidence type="ECO:0000313" key="5">
    <source>
        <dbReference type="EMBL" id="THH12062.1"/>
    </source>
</evidence>
<feature type="repeat" description="WD" evidence="3">
    <location>
        <begin position="155"/>
        <end position="196"/>
    </location>
</feature>
<keyword evidence="6" id="KW-1185">Reference proteome</keyword>
<comment type="caution">
    <text evidence="5">The sequence shown here is derived from an EMBL/GenBank/DDBJ whole genome shotgun (WGS) entry which is preliminary data.</text>
</comment>
<dbReference type="AlphaFoldDB" id="A0A4S4LJ47"/>
<keyword evidence="2" id="KW-0677">Repeat</keyword>
<proteinExistence type="predicted"/>
<organism evidence="5 6">
    <name type="scientific">Phellinidium pouzarii</name>
    <dbReference type="NCBI Taxonomy" id="167371"/>
    <lineage>
        <taxon>Eukaryota</taxon>
        <taxon>Fungi</taxon>
        <taxon>Dikarya</taxon>
        <taxon>Basidiomycota</taxon>
        <taxon>Agaricomycotina</taxon>
        <taxon>Agaricomycetes</taxon>
        <taxon>Hymenochaetales</taxon>
        <taxon>Hymenochaetaceae</taxon>
        <taxon>Phellinidium</taxon>
    </lineage>
</organism>
<gene>
    <name evidence="5" type="ORF">EW145_g254</name>
</gene>
<dbReference type="PROSITE" id="PS00678">
    <property type="entry name" value="WD_REPEATS_1"/>
    <property type="match status" value="1"/>
</dbReference>
<evidence type="ECO:0000313" key="6">
    <source>
        <dbReference type="Proteomes" id="UP000308199"/>
    </source>
</evidence>
<evidence type="ECO:0000256" key="2">
    <source>
        <dbReference type="ARBA" id="ARBA00022737"/>
    </source>
</evidence>
<dbReference type="PANTHER" id="PTHR44675:SF1">
    <property type="entry name" value="P21-ACTIVATED PROTEIN KINASE-INTERACTING PROTEIN 1"/>
    <property type="match status" value="1"/>
</dbReference>
<dbReference type="PROSITE" id="PS50082">
    <property type="entry name" value="WD_REPEATS_2"/>
    <property type="match status" value="2"/>
</dbReference>
<dbReference type="PANTHER" id="PTHR44675">
    <property type="entry name" value="PAK1 INTERACTING PROTEIN 1"/>
    <property type="match status" value="1"/>
</dbReference>
<sequence length="422" mass="46601">MRRFNWLKKSADAKKKTPFNITPKAKLNVKKGKAKVRSPMYPATFKVIVGTYEKLLYGLEGSFIDEDGNISKKLHLKPVFIFPAHVSCIKAVAASPDGGKWLATGSTDEIIKVWDLRRRSITGLSFPTRSYLFSTSEDGTICVFRARDWTLLRSLKGHKGSVNSVAVHPSGKVGLSVGKDRTLRMWDLMRGKGSASTKLGKEGELVRWSSKGDRFIVQSGSIIDVYSTDMALLLTFTHPSRVQDVRFCSNVAPNNECEFLLVAAEDKKVTIYSTTSKDSTSLPVIAEVIGHQNRVKAMDILSIAITSFHSWTTILCTVSSDGWIRIFDLGALVSPDNKDKNKMLTTLEAIAEYDTKGSRLTCCALADGDANIEDITGKRKHGDIDSDGDEDNESYVEKNEAQKDEGDGASDHSEDEEDESKK</sequence>
<keyword evidence="1 3" id="KW-0853">WD repeat</keyword>
<dbReference type="SMART" id="SM00320">
    <property type="entry name" value="WD40"/>
    <property type="match status" value="4"/>
</dbReference>
<dbReference type="InterPro" id="IPR015943">
    <property type="entry name" value="WD40/YVTN_repeat-like_dom_sf"/>
</dbReference>
<evidence type="ECO:0000256" key="4">
    <source>
        <dbReference type="SAM" id="MobiDB-lite"/>
    </source>
</evidence>
<accession>A0A4S4LJ47</accession>
<feature type="compositionally biased region" description="Basic and acidic residues" evidence="4">
    <location>
        <begin position="395"/>
        <end position="412"/>
    </location>
</feature>
<dbReference type="SUPFAM" id="SSF50978">
    <property type="entry name" value="WD40 repeat-like"/>
    <property type="match status" value="1"/>
</dbReference>
<dbReference type="InterPro" id="IPR001680">
    <property type="entry name" value="WD40_rpt"/>
</dbReference>
<name>A0A4S4LJ47_9AGAM</name>
<dbReference type="Gene3D" id="2.130.10.10">
    <property type="entry name" value="YVTN repeat-like/Quinoprotein amine dehydrogenase"/>
    <property type="match status" value="2"/>
</dbReference>
<feature type="compositionally biased region" description="Acidic residues" evidence="4">
    <location>
        <begin position="385"/>
        <end position="394"/>
    </location>
</feature>
<evidence type="ECO:0000256" key="3">
    <source>
        <dbReference type="PROSITE-ProRule" id="PRU00221"/>
    </source>
</evidence>
<feature type="compositionally biased region" description="Acidic residues" evidence="4">
    <location>
        <begin position="413"/>
        <end position="422"/>
    </location>
</feature>
<protein>
    <submittedName>
        <fullName evidence="5">Uncharacterized protein</fullName>
    </submittedName>
</protein>
<evidence type="ECO:0000256" key="1">
    <source>
        <dbReference type="ARBA" id="ARBA00022574"/>
    </source>
</evidence>
<reference evidence="5 6" key="1">
    <citation type="submission" date="2019-02" db="EMBL/GenBank/DDBJ databases">
        <title>Genome sequencing of the rare red list fungi Phellinidium pouzarii.</title>
        <authorList>
            <person name="Buettner E."/>
            <person name="Kellner H."/>
        </authorList>
    </citation>
    <scope>NUCLEOTIDE SEQUENCE [LARGE SCALE GENOMIC DNA]</scope>
    <source>
        <strain evidence="5 6">DSM 108285</strain>
    </source>
</reference>
<dbReference type="InterPro" id="IPR051959">
    <property type="entry name" value="PAK1-Kinase_Regulator"/>
</dbReference>
<dbReference type="PROSITE" id="PS50294">
    <property type="entry name" value="WD_REPEATS_REGION"/>
    <property type="match status" value="2"/>
</dbReference>
<dbReference type="EMBL" id="SGPK01000004">
    <property type="protein sequence ID" value="THH12062.1"/>
    <property type="molecule type" value="Genomic_DNA"/>
</dbReference>
<feature type="repeat" description="WD" evidence="3">
    <location>
        <begin position="82"/>
        <end position="124"/>
    </location>
</feature>
<dbReference type="OrthoDB" id="308449at2759"/>
<dbReference type="InterPro" id="IPR036322">
    <property type="entry name" value="WD40_repeat_dom_sf"/>
</dbReference>
<dbReference type="Pfam" id="PF00400">
    <property type="entry name" value="WD40"/>
    <property type="match status" value="3"/>
</dbReference>
<feature type="region of interest" description="Disordered" evidence="4">
    <location>
        <begin position="376"/>
        <end position="422"/>
    </location>
</feature>
<dbReference type="InterPro" id="IPR019775">
    <property type="entry name" value="WD40_repeat_CS"/>
</dbReference>